<reference evidence="4" key="1">
    <citation type="submission" date="2025-08" db="UniProtKB">
        <authorList>
            <consortium name="RefSeq"/>
        </authorList>
    </citation>
    <scope>IDENTIFICATION</scope>
</reference>
<feature type="region of interest" description="Disordered" evidence="1">
    <location>
        <begin position="681"/>
        <end position="702"/>
    </location>
</feature>
<dbReference type="PANTHER" id="PTHR23175">
    <property type="entry name" value="PDZ DOMAIN-CONTAINING PROTEIN"/>
    <property type="match status" value="1"/>
</dbReference>
<feature type="compositionally biased region" description="Basic and acidic residues" evidence="1">
    <location>
        <begin position="418"/>
        <end position="434"/>
    </location>
</feature>
<dbReference type="PROSITE" id="PS50238">
    <property type="entry name" value="RHOGAP"/>
    <property type="match status" value="1"/>
</dbReference>
<protein>
    <submittedName>
        <fullName evidence="4">GTPase-activating protein pac-1</fullName>
    </submittedName>
</protein>
<feature type="region of interest" description="Disordered" evidence="1">
    <location>
        <begin position="389"/>
        <end position="459"/>
    </location>
</feature>
<proteinExistence type="predicted"/>
<evidence type="ECO:0000313" key="3">
    <source>
        <dbReference type="Proteomes" id="UP000694843"/>
    </source>
</evidence>
<evidence type="ECO:0000259" key="2">
    <source>
        <dbReference type="PROSITE" id="PS50238"/>
    </source>
</evidence>
<dbReference type="SUPFAM" id="SSF48350">
    <property type="entry name" value="GTPase activation domain, GAP"/>
    <property type="match status" value="1"/>
</dbReference>
<feature type="compositionally biased region" description="Polar residues" evidence="1">
    <location>
        <begin position="725"/>
        <end position="739"/>
    </location>
</feature>
<feature type="compositionally biased region" description="Polar residues" evidence="1">
    <location>
        <begin position="436"/>
        <end position="451"/>
    </location>
</feature>
<accession>A0A979FLV8</accession>
<feature type="compositionally biased region" description="Basic and acidic residues" evidence="1">
    <location>
        <begin position="818"/>
        <end position="830"/>
    </location>
</feature>
<dbReference type="AlphaFoldDB" id="A0A979FLV8"/>
<feature type="compositionally biased region" description="Low complexity" evidence="1">
    <location>
        <begin position="615"/>
        <end position="626"/>
    </location>
</feature>
<feature type="compositionally biased region" description="Polar residues" evidence="1">
    <location>
        <begin position="597"/>
        <end position="610"/>
    </location>
</feature>
<dbReference type="Gene3D" id="1.10.555.10">
    <property type="entry name" value="Rho GTPase activation protein"/>
    <property type="match status" value="1"/>
</dbReference>
<sequence>MTTWLGHLQRGALQDDDALFPSGDPETPTGAEAPWSPDPPTLGGKHTRKPASLRAHSPTPPPSFNRRSAPAATPTTPSDPSSGRTWKGLLGKRLKRNQGPGATTYPPGASFGVPIPLCPMSEQHDGAVPLVVAACVEVVQLKGLRCQGLYRIPGNKAAVTHLTEALNRNPTQIDLTDPRWGDVNVISSLLKQFFQRLPEPLVPSHLHPLLLQAAAAPHPHQRLLQLRTLVHELPMFHYETLRLLCLHLQQVVQHSQYNKMDAHNLAIVFGPTLLRATHDDIARMVTDTPRQCSVVEALISHAGWFFSDAEEDQVPPTPVTGAPLGDYEPQPPQVQALLDNAAKLSGLGKSESKKVLVSSIISAASRKVHKSRNRRRSEEILGEWGSRDLERSRDGGEVPQYSSVENNPRISSGSANDSETHAASEVSHDNDERNVPLNNSLINHSDTSSIAEVSRQDTDNTLRLSAMSPSERSSCSDVTMNSDVATHVGDSSISSDVYRRHDGRLSVDVARESIYDVARTSLPSSLNHDSYRDATLRPTGATPSYRDHSRTKQRIKRFVDETKANLDRQIPVVLHSSSGPLSSSGLLSSSGPFSSAEPRTSEGSLSSQGILNIAGPLSSRPLSSGGPLPPPRRRTSVRLDFDKQSIDAAWLKAKKDLEEVDPLDLIADNPSEVLQLFGHSETRSNEALSLPSPCVTSGDAADEDDEVSLTSLPFACAPSALTNVLPSQEGGRSQVTSADDGSRQLADDGSDFLKAITATFEKMRSEGPSEEPSPPLTPPPPAREWPKEETLATLDIASGEADERRHSRGSGEGSGCRLYRDPSLHRRTGDPRGSLAHRLSVPRKVSCLEGVILNELWFSVVVAHAQRASPRTSGIQR</sequence>
<feature type="region of interest" description="Disordered" evidence="1">
    <location>
        <begin position="529"/>
        <end position="551"/>
    </location>
</feature>
<dbReference type="GeneID" id="108666254"/>
<feature type="region of interest" description="Disordered" evidence="1">
    <location>
        <begin position="725"/>
        <end position="747"/>
    </location>
</feature>
<dbReference type="GO" id="GO:0007165">
    <property type="term" value="P:signal transduction"/>
    <property type="evidence" value="ECO:0007669"/>
    <property type="project" value="InterPro"/>
</dbReference>
<feature type="region of interest" description="Disordered" evidence="1">
    <location>
        <begin position="762"/>
        <end position="833"/>
    </location>
</feature>
<dbReference type="OrthoDB" id="9994905at2759"/>
<feature type="compositionally biased region" description="Pro residues" evidence="1">
    <location>
        <begin position="771"/>
        <end position="783"/>
    </location>
</feature>
<dbReference type="Proteomes" id="UP000694843">
    <property type="component" value="Unplaced"/>
</dbReference>
<feature type="compositionally biased region" description="Low complexity" evidence="1">
    <location>
        <begin position="579"/>
        <end position="595"/>
    </location>
</feature>
<name>A0A979FLV8_HYAAZ</name>
<dbReference type="Pfam" id="PF00620">
    <property type="entry name" value="RhoGAP"/>
    <property type="match status" value="1"/>
</dbReference>
<feature type="region of interest" description="Disordered" evidence="1">
    <location>
        <begin position="1"/>
        <end position="87"/>
    </location>
</feature>
<evidence type="ECO:0000256" key="1">
    <source>
        <dbReference type="SAM" id="MobiDB-lite"/>
    </source>
</evidence>
<feature type="compositionally biased region" description="Polar residues" evidence="1">
    <location>
        <begin position="400"/>
        <end position="417"/>
    </location>
</feature>
<dbReference type="SMART" id="SM00324">
    <property type="entry name" value="RhoGAP"/>
    <property type="match status" value="1"/>
</dbReference>
<organism evidence="3 4">
    <name type="scientific">Hyalella azteca</name>
    <name type="common">Amphipod</name>
    <dbReference type="NCBI Taxonomy" id="294128"/>
    <lineage>
        <taxon>Eukaryota</taxon>
        <taxon>Metazoa</taxon>
        <taxon>Ecdysozoa</taxon>
        <taxon>Arthropoda</taxon>
        <taxon>Crustacea</taxon>
        <taxon>Multicrustacea</taxon>
        <taxon>Malacostraca</taxon>
        <taxon>Eumalacostraca</taxon>
        <taxon>Peracarida</taxon>
        <taxon>Amphipoda</taxon>
        <taxon>Senticaudata</taxon>
        <taxon>Talitrida</taxon>
        <taxon>Talitroidea</taxon>
        <taxon>Hyalellidae</taxon>
        <taxon>Hyalella</taxon>
    </lineage>
</organism>
<feature type="compositionally biased region" description="Low complexity" evidence="1">
    <location>
        <begin position="66"/>
        <end position="85"/>
    </location>
</feature>
<feature type="region of interest" description="Disordered" evidence="1">
    <location>
        <begin position="310"/>
        <end position="332"/>
    </location>
</feature>
<gene>
    <name evidence="4" type="primary">LOC108666254</name>
</gene>
<keyword evidence="3" id="KW-1185">Reference proteome</keyword>
<feature type="region of interest" description="Disordered" evidence="1">
    <location>
        <begin position="579"/>
        <end position="635"/>
    </location>
</feature>
<dbReference type="InterPro" id="IPR000198">
    <property type="entry name" value="RhoGAP_dom"/>
</dbReference>
<dbReference type="KEGG" id="hazt:108666254"/>
<dbReference type="PANTHER" id="PTHR23175:SF23">
    <property type="entry name" value="PDZ DOMAIN-CONTAINING PROTEIN"/>
    <property type="match status" value="1"/>
</dbReference>
<evidence type="ECO:0000313" key="4">
    <source>
        <dbReference type="RefSeq" id="XP_047738021.1"/>
    </source>
</evidence>
<dbReference type="RefSeq" id="XP_047738021.1">
    <property type="nucleotide sequence ID" value="XM_047882065.1"/>
</dbReference>
<dbReference type="InterPro" id="IPR008936">
    <property type="entry name" value="Rho_GTPase_activation_prot"/>
</dbReference>
<feature type="domain" description="Rho-GAP" evidence="2">
    <location>
        <begin position="115"/>
        <end position="306"/>
    </location>
</feature>